<sequence length="270" mass="28716">MPDSPTPGPDRRTLLRGAALTSGAVAIGGAFTVAPVQASPVRIAEPSLYTRADWDARSPSSPVQILAEPPTQIVVHHTATPNSDDLSEGHALALSRSIQNFHMDDNGWIDTGQQLTISRGGHIMEGRDRALPAIREGTQCVGTHVANHNNTTIGIENEGTYTDVEPTSELIDALVETLAWLCEAYGLNPQDAIVGHRDFNATECPGEVLYGMLPDLRSATTSVLEAKGVSIPPRGGTDPADAPSYPAVPDDEPERTFYHGPARGADDISR</sequence>
<dbReference type="InterPro" id="IPR002502">
    <property type="entry name" value="Amidase_domain"/>
</dbReference>
<dbReference type="Pfam" id="PF01510">
    <property type="entry name" value="Amidase_2"/>
    <property type="match status" value="1"/>
</dbReference>
<feature type="domain" description="Peptidoglycan recognition protein family" evidence="4">
    <location>
        <begin position="46"/>
        <end position="200"/>
    </location>
</feature>
<keyword evidence="6" id="KW-1185">Reference proteome</keyword>
<reference evidence="5 6" key="1">
    <citation type="submission" date="2020-09" db="EMBL/GenBank/DDBJ databases">
        <title>Diversity and distribution of actinomycetes associated with coral in the coast of Hainan.</title>
        <authorList>
            <person name="Li F."/>
        </authorList>
    </citation>
    <scope>NUCLEOTIDE SEQUENCE [LARGE SCALE GENOMIC DNA]</scope>
    <source>
        <strain evidence="5 6">HNM0947</strain>
    </source>
</reference>
<dbReference type="RefSeq" id="WP_193123065.1">
    <property type="nucleotide sequence ID" value="NZ_JADBGI010000015.1"/>
</dbReference>
<dbReference type="PANTHER" id="PTHR11022">
    <property type="entry name" value="PEPTIDOGLYCAN RECOGNITION PROTEIN"/>
    <property type="match status" value="1"/>
</dbReference>
<gene>
    <name evidence="5" type="ORF">IDM40_17375</name>
</gene>
<dbReference type="PROSITE" id="PS51318">
    <property type="entry name" value="TAT"/>
    <property type="match status" value="1"/>
</dbReference>
<dbReference type="InterPro" id="IPR015510">
    <property type="entry name" value="PGRP"/>
</dbReference>
<name>A0ABR9P9E7_9ACTN</name>
<organism evidence="5 6">
    <name type="scientific">Nocardiopsis coralli</name>
    <dbReference type="NCBI Taxonomy" id="2772213"/>
    <lineage>
        <taxon>Bacteria</taxon>
        <taxon>Bacillati</taxon>
        <taxon>Actinomycetota</taxon>
        <taxon>Actinomycetes</taxon>
        <taxon>Streptosporangiales</taxon>
        <taxon>Nocardiopsidaceae</taxon>
        <taxon>Nocardiopsis</taxon>
    </lineage>
</organism>
<dbReference type="InterPro" id="IPR036505">
    <property type="entry name" value="Amidase/PGRP_sf"/>
</dbReference>
<proteinExistence type="inferred from homology"/>
<evidence type="ECO:0000259" key="3">
    <source>
        <dbReference type="SMART" id="SM00644"/>
    </source>
</evidence>
<evidence type="ECO:0000313" key="5">
    <source>
        <dbReference type="EMBL" id="MBE3000458.1"/>
    </source>
</evidence>
<dbReference type="CDD" id="cd06583">
    <property type="entry name" value="PGRP"/>
    <property type="match status" value="1"/>
</dbReference>
<dbReference type="Proteomes" id="UP000806528">
    <property type="component" value="Unassembled WGS sequence"/>
</dbReference>
<comment type="caution">
    <text evidence="5">The sequence shown here is derived from an EMBL/GenBank/DDBJ whole genome shotgun (WGS) entry which is preliminary data.</text>
</comment>
<feature type="domain" description="N-acetylmuramoyl-L-alanine amidase" evidence="3">
    <location>
        <begin position="58"/>
        <end position="206"/>
    </location>
</feature>
<protein>
    <submittedName>
        <fullName evidence="5">N-acetylmuramoyl-L-alanine amidase</fullName>
    </submittedName>
</protein>
<dbReference type="InterPro" id="IPR006619">
    <property type="entry name" value="PGRP_domain_met/bac"/>
</dbReference>
<dbReference type="Gene3D" id="3.40.80.10">
    <property type="entry name" value="Peptidoglycan recognition protein-like"/>
    <property type="match status" value="1"/>
</dbReference>
<dbReference type="SMART" id="SM00701">
    <property type="entry name" value="PGRP"/>
    <property type="match status" value="1"/>
</dbReference>
<evidence type="ECO:0000313" key="6">
    <source>
        <dbReference type="Proteomes" id="UP000806528"/>
    </source>
</evidence>
<dbReference type="InterPro" id="IPR006311">
    <property type="entry name" value="TAT_signal"/>
</dbReference>
<evidence type="ECO:0000256" key="2">
    <source>
        <dbReference type="SAM" id="MobiDB-lite"/>
    </source>
</evidence>
<comment type="similarity">
    <text evidence="1">Belongs to the N-acetylmuramoyl-L-alanine amidase 2 family.</text>
</comment>
<dbReference type="EMBL" id="JADBGI010000015">
    <property type="protein sequence ID" value="MBE3000458.1"/>
    <property type="molecule type" value="Genomic_DNA"/>
</dbReference>
<dbReference type="PANTHER" id="PTHR11022:SF41">
    <property type="entry name" value="PEPTIDOGLYCAN-RECOGNITION PROTEIN LC-RELATED"/>
    <property type="match status" value="1"/>
</dbReference>
<dbReference type="SUPFAM" id="SSF55846">
    <property type="entry name" value="N-acetylmuramoyl-L-alanine amidase-like"/>
    <property type="match status" value="1"/>
</dbReference>
<evidence type="ECO:0000256" key="1">
    <source>
        <dbReference type="ARBA" id="ARBA00007553"/>
    </source>
</evidence>
<accession>A0ABR9P9E7</accession>
<evidence type="ECO:0000259" key="4">
    <source>
        <dbReference type="SMART" id="SM00701"/>
    </source>
</evidence>
<dbReference type="SMART" id="SM00644">
    <property type="entry name" value="Ami_2"/>
    <property type="match status" value="1"/>
</dbReference>
<feature type="region of interest" description="Disordered" evidence="2">
    <location>
        <begin position="228"/>
        <end position="270"/>
    </location>
</feature>